<protein>
    <recommendedName>
        <fullName evidence="1">DDH domain-containing protein</fullName>
    </recommendedName>
</protein>
<dbReference type="EMBL" id="MHIL01000010">
    <property type="protein sequence ID" value="OGY52078.1"/>
    <property type="molecule type" value="Genomic_DNA"/>
</dbReference>
<dbReference type="InterPro" id="IPR038763">
    <property type="entry name" value="DHH_sf"/>
</dbReference>
<feature type="domain" description="DDH" evidence="1">
    <location>
        <begin position="19"/>
        <end position="212"/>
    </location>
</feature>
<sequence>MALTELEQIRQTINQARHVLITFRKDATVDAISGALALALVLQKINKLVDVTCDGFQLPANLAFLPGADGITGRLQNLQKLIISLHNSRDNIDQFSYDMENGDLKIYLTPKAGAFQKSDVKTEQSDYKYDLVITVDAPDLDSLGDVYRQATDFFYRTTIINLDHHVENEHYGQINRTNPNAVASCEVIYQLLRELNQSLIGKEVATCLLTGIISKTKSFRTGNVTPATLEIASALMAAEADRETIVKNLFRNRSLPTLRLWGRALARLKSEPGDQLAWALLTEHDFLEARADEINLPGVVDELISFIPGIDVAVLIYQQKGVVSVVVEVLTDTGNALQLTRQFKPGGSKRSATFSLPDKTLVEAEQAVIETIRRNLGAR</sequence>
<dbReference type="STRING" id="1797542.A3J59_04140"/>
<dbReference type="Proteomes" id="UP000177310">
    <property type="component" value="Unassembled WGS sequence"/>
</dbReference>
<name>A0A1G1YIA8_9BACT</name>
<dbReference type="AlphaFoldDB" id="A0A1G1YIA8"/>
<evidence type="ECO:0000313" key="2">
    <source>
        <dbReference type="EMBL" id="OGY52078.1"/>
    </source>
</evidence>
<proteinExistence type="predicted"/>
<dbReference type="InterPro" id="IPR001667">
    <property type="entry name" value="DDH_dom"/>
</dbReference>
<dbReference type="SUPFAM" id="SSF64182">
    <property type="entry name" value="DHH phosphoesterases"/>
    <property type="match status" value="1"/>
</dbReference>
<evidence type="ECO:0000313" key="3">
    <source>
        <dbReference type="Proteomes" id="UP000177310"/>
    </source>
</evidence>
<gene>
    <name evidence="2" type="ORF">A3J59_04140</name>
</gene>
<organism evidence="2 3">
    <name type="scientific">Candidatus Buchananbacteria bacterium RIFCSPHIGHO2_02_FULL_56_16</name>
    <dbReference type="NCBI Taxonomy" id="1797542"/>
    <lineage>
        <taxon>Bacteria</taxon>
        <taxon>Candidatus Buchananiibacteriota</taxon>
    </lineage>
</organism>
<evidence type="ECO:0000259" key="1">
    <source>
        <dbReference type="Pfam" id="PF01368"/>
    </source>
</evidence>
<accession>A0A1G1YIA8</accession>
<comment type="caution">
    <text evidence="2">The sequence shown here is derived from an EMBL/GenBank/DDBJ whole genome shotgun (WGS) entry which is preliminary data.</text>
</comment>
<dbReference type="PANTHER" id="PTHR47618">
    <property type="entry name" value="BIFUNCTIONAL OLIGORIBONUCLEASE AND PAP PHOSPHATASE NRNA"/>
    <property type="match status" value="1"/>
</dbReference>
<dbReference type="InterPro" id="IPR051319">
    <property type="entry name" value="Oligoribo/pAp-PDE_c-di-AMP_PDE"/>
</dbReference>
<dbReference type="Gene3D" id="3.90.1640.10">
    <property type="entry name" value="inorganic pyrophosphatase (n-terminal core)"/>
    <property type="match status" value="2"/>
</dbReference>
<dbReference type="Pfam" id="PF01368">
    <property type="entry name" value="DHH"/>
    <property type="match status" value="1"/>
</dbReference>
<reference evidence="2 3" key="1">
    <citation type="journal article" date="2016" name="Nat. Commun.">
        <title>Thousands of microbial genomes shed light on interconnected biogeochemical processes in an aquifer system.</title>
        <authorList>
            <person name="Anantharaman K."/>
            <person name="Brown C.T."/>
            <person name="Hug L.A."/>
            <person name="Sharon I."/>
            <person name="Castelle C.J."/>
            <person name="Probst A.J."/>
            <person name="Thomas B.C."/>
            <person name="Singh A."/>
            <person name="Wilkins M.J."/>
            <person name="Karaoz U."/>
            <person name="Brodie E.L."/>
            <person name="Williams K.H."/>
            <person name="Hubbard S.S."/>
            <person name="Banfield J.F."/>
        </authorList>
    </citation>
    <scope>NUCLEOTIDE SEQUENCE [LARGE SCALE GENOMIC DNA]</scope>
</reference>
<dbReference type="PANTHER" id="PTHR47618:SF1">
    <property type="entry name" value="BIFUNCTIONAL OLIGORIBONUCLEASE AND PAP PHOSPHATASE NRNA"/>
    <property type="match status" value="1"/>
</dbReference>
<dbReference type="Gene3D" id="3.10.310.30">
    <property type="match status" value="1"/>
</dbReference>